<dbReference type="NCBIfam" id="TIGR00026">
    <property type="entry name" value="hi_GC_TIGR00026"/>
    <property type="match status" value="1"/>
</dbReference>
<dbReference type="Proteomes" id="UP001500630">
    <property type="component" value="Unassembled WGS sequence"/>
</dbReference>
<dbReference type="Gene3D" id="2.30.110.10">
    <property type="entry name" value="Electron Transport, Fmn-binding Protein, Chain A"/>
    <property type="match status" value="1"/>
</dbReference>
<proteinExistence type="predicted"/>
<sequence length="169" mass="18877">MQDMADATPDQPDGTFRPEKHFRRSRGRNVGDAIISVFVRAGLVPSSYILTTKGRKTGRLRTNPVTVVEEDGKRWLVAPYGVVSWVHNARAAGKVTLRRRFDVRAYAVREVTAQEAGPVLKRYVRIATATRPYFQATKDSPVEDFIAEADRHPVFEITPVAAKRLGDNG</sequence>
<dbReference type="InterPro" id="IPR012349">
    <property type="entry name" value="Split_barrel_FMN-bd"/>
</dbReference>
<gene>
    <name evidence="2" type="ORF">GCM10022419_111490</name>
</gene>
<dbReference type="Pfam" id="PF04075">
    <property type="entry name" value="F420H2_quin_red"/>
    <property type="match status" value="1"/>
</dbReference>
<evidence type="ECO:0000313" key="3">
    <source>
        <dbReference type="Proteomes" id="UP001500630"/>
    </source>
</evidence>
<evidence type="ECO:0008006" key="4">
    <source>
        <dbReference type="Google" id="ProtNLM"/>
    </source>
</evidence>
<evidence type="ECO:0000313" key="2">
    <source>
        <dbReference type="EMBL" id="GAA3608282.1"/>
    </source>
</evidence>
<keyword evidence="3" id="KW-1185">Reference proteome</keyword>
<dbReference type="InterPro" id="IPR004378">
    <property type="entry name" value="F420H2_quin_Rdtase"/>
</dbReference>
<organism evidence="2 3">
    <name type="scientific">Nonomuraea rosea</name>
    <dbReference type="NCBI Taxonomy" id="638574"/>
    <lineage>
        <taxon>Bacteria</taxon>
        <taxon>Bacillati</taxon>
        <taxon>Actinomycetota</taxon>
        <taxon>Actinomycetes</taxon>
        <taxon>Streptosporangiales</taxon>
        <taxon>Streptosporangiaceae</taxon>
        <taxon>Nonomuraea</taxon>
    </lineage>
</organism>
<comment type="caution">
    <text evidence="2">The sequence shown here is derived from an EMBL/GenBank/DDBJ whole genome shotgun (WGS) entry which is preliminary data.</text>
</comment>
<protein>
    <recommendedName>
        <fullName evidence="4">Nitroreductase family deazaflavin-dependent oxidoreductase</fullName>
    </recommendedName>
</protein>
<evidence type="ECO:0000256" key="1">
    <source>
        <dbReference type="SAM" id="MobiDB-lite"/>
    </source>
</evidence>
<name>A0ABP6ZJQ9_9ACTN</name>
<reference evidence="3" key="1">
    <citation type="journal article" date="2019" name="Int. J. Syst. Evol. Microbiol.">
        <title>The Global Catalogue of Microorganisms (GCM) 10K type strain sequencing project: providing services to taxonomists for standard genome sequencing and annotation.</title>
        <authorList>
            <consortium name="The Broad Institute Genomics Platform"/>
            <consortium name="The Broad Institute Genome Sequencing Center for Infectious Disease"/>
            <person name="Wu L."/>
            <person name="Ma J."/>
        </authorList>
    </citation>
    <scope>NUCLEOTIDE SEQUENCE [LARGE SCALE GENOMIC DNA]</scope>
    <source>
        <strain evidence="3">JCM 17326</strain>
    </source>
</reference>
<accession>A0ABP6ZJQ9</accession>
<feature type="region of interest" description="Disordered" evidence="1">
    <location>
        <begin position="1"/>
        <end position="24"/>
    </location>
</feature>
<dbReference type="EMBL" id="BAABDQ010000044">
    <property type="protein sequence ID" value="GAA3608282.1"/>
    <property type="molecule type" value="Genomic_DNA"/>
</dbReference>